<reference evidence="1" key="1">
    <citation type="submission" date="2021-10" db="EMBL/GenBank/DDBJ databases">
        <title>Tropical sea cucumber genome reveals ecological adaptation and Cuvierian tubules defense mechanism.</title>
        <authorList>
            <person name="Chen T."/>
        </authorList>
    </citation>
    <scope>NUCLEOTIDE SEQUENCE</scope>
    <source>
        <strain evidence="1">Nanhai2018</strain>
        <tissue evidence="1">Muscle</tissue>
    </source>
</reference>
<dbReference type="OrthoDB" id="10067280at2759"/>
<dbReference type="EMBL" id="JAIZAY010000014">
    <property type="protein sequence ID" value="KAJ8029669.1"/>
    <property type="molecule type" value="Genomic_DNA"/>
</dbReference>
<protein>
    <submittedName>
        <fullName evidence="1">Uncharacterized protein</fullName>
    </submittedName>
</protein>
<organism evidence="1 2">
    <name type="scientific">Holothuria leucospilota</name>
    <name type="common">Black long sea cucumber</name>
    <name type="synonym">Mertensiothuria leucospilota</name>
    <dbReference type="NCBI Taxonomy" id="206669"/>
    <lineage>
        <taxon>Eukaryota</taxon>
        <taxon>Metazoa</taxon>
        <taxon>Echinodermata</taxon>
        <taxon>Eleutherozoa</taxon>
        <taxon>Echinozoa</taxon>
        <taxon>Holothuroidea</taxon>
        <taxon>Aspidochirotacea</taxon>
        <taxon>Aspidochirotida</taxon>
        <taxon>Holothuriidae</taxon>
        <taxon>Holothuria</taxon>
    </lineage>
</organism>
<gene>
    <name evidence="1" type="ORF">HOLleu_29120</name>
</gene>
<comment type="caution">
    <text evidence="1">The sequence shown here is derived from an EMBL/GenBank/DDBJ whole genome shotgun (WGS) entry which is preliminary data.</text>
</comment>
<accession>A0A9Q1H138</accession>
<dbReference type="AlphaFoldDB" id="A0A9Q1H138"/>
<evidence type="ECO:0000313" key="1">
    <source>
        <dbReference type="EMBL" id="KAJ8029669.1"/>
    </source>
</evidence>
<proteinExistence type="predicted"/>
<sequence length="90" mass="10252">MLTFQSLISLSPHYLSDAFQPNKPRRALTSRGSHSLVVPGTRTVVYTDKTFLSVAAGLWNKIPNDTKDCRNLNTFKKHLKTYLFSMAYDE</sequence>
<keyword evidence="2" id="KW-1185">Reference proteome</keyword>
<evidence type="ECO:0000313" key="2">
    <source>
        <dbReference type="Proteomes" id="UP001152320"/>
    </source>
</evidence>
<dbReference type="Proteomes" id="UP001152320">
    <property type="component" value="Chromosome 14"/>
</dbReference>
<name>A0A9Q1H138_HOLLE</name>